<dbReference type="InterPro" id="IPR006190">
    <property type="entry name" value="SAF_AFP_Neu5Ac"/>
</dbReference>
<feature type="domain" description="AFP-like" evidence="1">
    <location>
        <begin position="281"/>
        <end position="339"/>
    </location>
</feature>
<dbReference type="PROSITE" id="PS50844">
    <property type="entry name" value="AFP_LIKE"/>
    <property type="match status" value="1"/>
</dbReference>
<reference evidence="3" key="1">
    <citation type="journal article" date="2012" name="Sci. Rep.">
        <title>Genomes of surface isolates of Alteromonas macleodii: the life of a widespread marine opportunistic copiotroph.</title>
        <authorList>
            <person name="Lopez-Perez M."/>
            <person name="Gonzaga A."/>
            <person name="Martin-Cuadrado A.B."/>
            <person name="Onyshchenko O."/>
            <person name="Ghavidel A."/>
            <person name="Ghai R."/>
            <person name="Rodriguez-Valera F."/>
        </authorList>
    </citation>
    <scope>NUCLEOTIDE SEQUENCE [LARGE SCALE GENOMIC DNA]</scope>
    <source>
        <strain evidence="3">English Channel 673</strain>
    </source>
</reference>
<dbReference type="InterPro" id="IPR013785">
    <property type="entry name" value="Aldolase_TIM"/>
</dbReference>
<evidence type="ECO:0000313" key="3">
    <source>
        <dbReference type="Proteomes" id="UP000006296"/>
    </source>
</evidence>
<dbReference type="InterPro" id="IPR051690">
    <property type="entry name" value="PseI-like"/>
</dbReference>
<dbReference type="InterPro" id="IPR020030">
    <property type="entry name" value="Pseudaminic_synth_PseI"/>
</dbReference>
<dbReference type="PANTHER" id="PTHR42966">
    <property type="entry name" value="N-ACETYLNEURAMINATE SYNTHASE"/>
    <property type="match status" value="1"/>
</dbReference>
<dbReference type="Proteomes" id="UP000006296">
    <property type="component" value="Chromosome"/>
</dbReference>
<gene>
    <name evidence="2" type="ordered locus">AMEC673_04890</name>
</gene>
<dbReference type="InterPro" id="IPR057736">
    <property type="entry name" value="SAF_PseI/NeuA/NeuB"/>
</dbReference>
<dbReference type="GO" id="GO:0047444">
    <property type="term" value="F:N-acylneuraminate-9-phosphate synthase activity"/>
    <property type="evidence" value="ECO:0007669"/>
    <property type="project" value="TreeGrafter"/>
</dbReference>
<dbReference type="InterPro" id="IPR013132">
    <property type="entry name" value="PseI/NeuA/B-like_N"/>
</dbReference>
<dbReference type="PANTHER" id="PTHR42966:SF2">
    <property type="entry name" value="PSEUDAMINIC ACID SYNTHASE"/>
    <property type="match status" value="1"/>
</dbReference>
<dbReference type="Gene3D" id="3.20.20.70">
    <property type="entry name" value="Aldolase class I"/>
    <property type="match status" value="1"/>
</dbReference>
<sequence>MYPFNDQVFIIAELSANHNNDFDLAVDTIKAMAKAGANAVKVQTYTADSLAINVDNDIFGKRKEGLWKGRTLWDLYKEASMPYEWHEPLQKVAQELGLVFFSSPFDVDGVAFLEQLNVPLYKIASFEITDIPLIRAVAKTGKPIIISTGVAQEADISLALETCHRENNHQVTLLKCTSNYPSTLADANLKTMADMRARFDVTVGVSDHTMGSIVPITATALGARVIEKHFILDRSLGGPDSAFSMEPREFSDMVESVRQVEQTLGKVTYAVSEKDKLRRRSLYASAPIQKGQPFTHDNVKSLRTGFGLAPQHLDALLSRDASKHYNIGEPILELEVNSIID</sequence>
<dbReference type="Pfam" id="PF03102">
    <property type="entry name" value="NeuB"/>
    <property type="match status" value="1"/>
</dbReference>
<dbReference type="AlphaFoldDB" id="A0AB32ZVW5"/>
<dbReference type="EMBL" id="CP003844">
    <property type="protein sequence ID" value="AFT73675.1"/>
    <property type="molecule type" value="Genomic_DNA"/>
</dbReference>
<dbReference type="GeneID" id="56266180"/>
<dbReference type="NCBIfam" id="TIGR03586">
    <property type="entry name" value="PseI"/>
    <property type="match status" value="1"/>
</dbReference>
<dbReference type="SUPFAM" id="SSF51569">
    <property type="entry name" value="Aldolase"/>
    <property type="match status" value="1"/>
</dbReference>
<dbReference type="KEGG" id="amg:AMEC673_04890"/>
<dbReference type="Gene3D" id="3.90.1210.10">
    <property type="entry name" value="Antifreeze-like/N-acetylneuraminic acid synthase C-terminal domain"/>
    <property type="match status" value="1"/>
</dbReference>
<proteinExistence type="predicted"/>
<dbReference type="InterPro" id="IPR036732">
    <property type="entry name" value="AFP_Neu5c_C_sf"/>
</dbReference>
<protein>
    <submittedName>
        <fullName evidence="2">N-acetylneuraminate synthase</fullName>
    </submittedName>
</protein>
<dbReference type="GO" id="GO:0016051">
    <property type="term" value="P:carbohydrate biosynthetic process"/>
    <property type="evidence" value="ECO:0007669"/>
    <property type="project" value="InterPro"/>
</dbReference>
<evidence type="ECO:0000259" key="1">
    <source>
        <dbReference type="PROSITE" id="PS50844"/>
    </source>
</evidence>
<accession>A0AB32ZVW5</accession>
<dbReference type="CDD" id="cd11615">
    <property type="entry name" value="SAF_NeuB_like"/>
    <property type="match status" value="1"/>
</dbReference>
<name>A0AB32ZVW5_ALTME</name>
<evidence type="ECO:0000313" key="2">
    <source>
        <dbReference type="EMBL" id="AFT73675.1"/>
    </source>
</evidence>
<organism evidence="2 3">
    <name type="scientific">Alteromonas macleodii (strain English Channel 673)</name>
    <dbReference type="NCBI Taxonomy" id="1004788"/>
    <lineage>
        <taxon>Bacteria</taxon>
        <taxon>Pseudomonadati</taxon>
        <taxon>Pseudomonadota</taxon>
        <taxon>Gammaproteobacteria</taxon>
        <taxon>Alteromonadales</taxon>
        <taxon>Alteromonadaceae</taxon>
        <taxon>Alteromonas/Salinimonas group</taxon>
        <taxon>Alteromonas</taxon>
    </lineage>
</organism>
<dbReference type="SUPFAM" id="SSF51269">
    <property type="entry name" value="AFP III-like domain"/>
    <property type="match status" value="1"/>
</dbReference>
<dbReference type="RefSeq" id="WP_014975896.1">
    <property type="nucleotide sequence ID" value="NC_018678.1"/>
</dbReference>